<dbReference type="InterPro" id="IPR026392">
    <property type="entry name" value="Exo/Archaeosortase_dom"/>
</dbReference>
<dbReference type="AlphaFoldDB" id="A0A0P8E327"/>
<keyword evidence="6 8" id="KW-1133">Transmembrane helix</keyword>
<comment type="subcellular location">
    <subcellularLocation>
        <location evidence="1">Cell membrane</location>
        <topology evidence="1">Multi-pass membrane protein</topology>
    </subcellularLocation>
</comment>
<feature type="transmembrane region" description="Helical" evidence="8">
    <location>
        <begin position="45"/>
        <end position="63"/>
    </location>
</feature>
<keyword evidence="2" id="KW-1003">Cell membrane</keyword>
<dbReference type="InterPro" id="IPR022504">
    <property type="entry name" value="Exosortase_arc"/>
</dbReference>
<evidence type="ECO:0000256" key="7">
    <source>
        <dbReference type="ARBA" id="ARBA00023136"/>
    </source>
</evidence>
<dbReference type="GO" id="GO:0005886">
    <property type="term" value="C:plasma membrane"/>
    <property type="evidence" value="ECO:0007669"/>
    <property type="project" value="UniProtKB-SubCell"/>
</dbReference>
<feature type="transmembrane region" description="Helical" evidence="8">
    <location>
        <begin position="235"/>
        <end position="257"/>
    </location>
</feature>
<protein>
    <submittedName>
        <fullName evidence="9">Transmembrane exosortase EpsH</fullName>
    </submittedName>
</protein>
<gene>
    <name evidence="9" type="ORF">MPEBLZ_00621</name>
</gene>
<evidence type="ECO:0000256" key="5">
    <source>
        <dbReference type="ARBA" id="ARBA00022801"/>
    </source>
</evidence>
<name>A0A0P8E327_9EURY</name>
<evidence type="ECO:0000313" key="9">
    <source>
        <dbReference type="EMBL" id="KPQ44799.1"/>
    </source>
</evidence>
<evidence type="ECO:0000256" key="6">
    <source>
        <dbReference type="ARBA" id="ARBA00022989"/>
    </source>
</evidence>
<proteinExistence type="predicted"/>
<dbReference type="InterPro" id="IPR019127">
    <property type="entry name" value="Exosortase"/>
</dbReference>
<dbReference type="NCBIfam" id="TIGR03762">
    <property type="entry name" value="archaeo_artC"/>
    <property type="match status" value="1"/>
</dbReference>
<dbReference type="GO" id="GO:0008233">
    <property type="term" value="F:peptidase activity"/>
    <property type="evidence" value="ECO:0007669"/>
    <property type="project" value="UniProtKB-KW"/>
</dbReference>
<evidence type="ECO:0000256" key="8">
    <source>
        <dbReference type="SAM" id="Phobius"/>
    </source>
</evidence>
<reference evidence="9 10" key="1">
    <citation type="submission" date="2015-09" db="EMBL/GenBank/DDBJ databases">
        <title>A metagenomics-based metabolic model of nitrate-dependent anaerobic oxidation of methane by Methanoperedens-like archaea.</title>
        <authorList>
            <person name="Arshad A."/>
            <person name="Speth D.R."/>
            <person name="De Graaf R.M."/>
            <person name="Op Den Camp H.J."/>
            <person name="Jetten M.S."/>
            <person name="Welte C.U."/>
        </authorList>
    </citation>
    <scope>NUCLEOTIDE SEQUENCE [LARGE SCALE GENOMIC DNA]</scope>
</reference>
<sequence length="261" mass="29569">MAFFTGATIQFGEGSIPIGILMFLITLGLTTRFKLQGAYITKSSKFYIVLGIFILFADILYNLKAMNQLGTLDTMALFMGISFIAYGTGKYRRIGEFGIYMSGTFILLFLLFYIILPSLKNNFIHDFDHYFVLLPSLFIATSLTNMDLHIVGIETVHFNGFEDATVVIGGPCSGLYSMMLLLGIIVGYVKMENITENKNIYLLMFAAIVIAYFSNLIRVSILYIVGYYYGIEKMMFVHVYIGWFIFIIISFGIMMALNRIK</sequence>
<keyword evidence="4 8" id="KW-0812">Transmembrane</keyword>
<dbReference type="NCBIfam" id="TIGR04178">
    <property type="entry name" value="exo_archaeo"/>
    <property type="match status" value="1"/>
</dbReference>
<keyword evidence="5" id="KW-0378">Hydrolase</keyword>
<evidence type="ECO:0000256" key="1">
    <source>
        <dbReference type="ARBA" id="ARBA00004651"/>
    </source>
</evidence>
<evidence type="ECO:0000256" key="4">
    <source>
        <dbReference type="ARBA" id="ARBA00022692"/>
    </source>
</evidence>
<accession>A0A0P8E327</accession>
<evidence type="ECO:0000256" key="3">
    <source>
        <dbReference type="ARBA" id="ARBA00022670"/>
    </source>
</evidence>
<dbReference type="Proteomes" id="UP000050360">
    <property type="component" value="Unassembled WGS sequence"/>
</dbReference>
<feature type="transmembrane region" description="Helical" evidence="8">
    <location>
        <begin position="14"/>
        <end position="33"/>
    </location>
</feature>
<dbReference type="EMBL" id="LKCM01000055">
    <property type="protein sequence ID" value="KPQ44799.1"/>
    <property type="molecule type" value="Genomic_DNA"/>
</dbReference>
<keyword evidence="7 8" id="KW-0472">Membrane</keyword>
<feature type="transmembrane region" description="Helical" evidence="8">
    <location>
        <begin position="69"/>
        <end position="86"/>
    </location>
</feature>
<feature type="transmembrane region" description="Helical" evidence="8">
    <location>
        <begin position="201"/>
        <end position="229"/>
    </location>
</feature>
<feature type="transmembrane region" description="Helical" evidence="8">
    <location>
        <begin position="166"/>
        <end position="189"/>
    </location>
</feature>
<dbReference type="Pfam" id="PF09721">
    <property type="entry name" value="Exosortase_EpsH"/>
    <property type="match status" value="1"/>
</dbReference>
<evidence type="ECO:0000256" key="2">
    <source>
        <dbReference type="ARBA" id="ARBA00022475"/>
    </source>
</evidence>
<dbReference type="PATRIC" id="fig|1719120.3.peg.680"/>
<keyword evidence="3" id="KW-0645">Protease</keyword>
<organism evidence="9 10">
    <name type="scientific">Candidatus Methanoperedens nitratireducens</name>
    <dbReference type="NCBI Taxonomy" id="1392998"/>
    <lineage>
        <taxon>Archaea</taxon>
        <taxon>Methanobacteriati</taxon>
        <taxon>Methanobacteriota</taxon>
        <taxon>Stenosarchaea group</taxon>
        <taxon>Methanomicrobia</taxon>
        <taxon>Methanosarcinales</taxon>
        <taxon>ANME-2 cluster</taxon>
        <taxon>Candidatus Methanoperedentaceae</taxon>
        <taxon>Candidatus Methanoperedens</taxon>
    </lineage>
</organism>
<comment type="caution">
    <text evidence="9">The sequence shown here is derived from an EMBL/GenBank/DDBJ whole genome shotgun (WGS) entry which is preliminary data.</text>
</comment>
<dbReference type="GO" id="GO:0006508">
    <property type="term" value="P:proteolysis"/>
    <property type="evidence" value="ECO:0007669"/>
    <property type="project" value="UniProtKB-KW"/>
</dbReference>
<feature type="transmembrane region" description="Helical" evidence="8">
    <location>
        <begin position="98"/>
        <end position="116"/>
    </location>
</feature>
<evidence type="ECO:0000313" key="10">
    <source>
        <dbReference type="Proteomes" id="UP000050360"/>
    </source>
</evidence>